<dbReference type="RefSeq" id="WP_058419930.1">
    <property type="nucleotide sequence ID" value="NZ_LKEF01000014.1"/>
</dbReference>
<reference evidence="4 5" key="1">
    <citation type="submission" date="2015-09" db="EMBL/GenBank/DDBJ databases">
        <title>Genome sequence of ICMP 11288.</title>
        <authorList>
            <person name="Visnovsky S."/>
            <person name="Lu A."/>
            <person name="Panda P."/>
            <person name="Pitman A."/>
        </authorList>
    </citation>
    <scope>NUCLEOTIDE SEQUENCE [LARGE SCALE GENOMIC DNA]</scope>
    <source>
        <strain evidence="4 5">ICMP 11288</strain>
    </source>
</reference>
<dbReference type="SMART" id="SM00822">
    <property type="entry name" value="PKS_KR"/>
    <property type="match status" value="1"/>
</dbReference>
<name>A0A0W0I0S9_PSEFL</name>
<comment type="caution">
    <text evidence="4">The sequence shown here is derived from an EMBL/GenBank/DDBJ whole genome shotgun (WGS) entry which is preliminary data.</text>
</comment>
<accession>A0A0W0I0S9</accession>
<comment type="similarity">
    <text evidence="1">Belongs to the short-chain dehydrogenases/reductases (SDR) family.</text>
</comment>
<dbReference type="SUPFAM" id="SSF51735">
    <property type="entry name" value="NAD(P)-binding Rossmann-fold domains"/>
    <property type="match status" value="1"/>
</dbReference>
<dbReference type="CDD" id="cd05233">
    <property type="entry name" value="SDR_c"/>
    <property type="match status" value="1"/>
</dbReference>
<dbReference type="Proteomes" id="UP000054197">
    <property type="component" value="Unassembled WGS sequence"/>
</dbReference>
<evidence type="ECO:0000256" key="2">
    <source>
        <dbReference type="ARBA" id="ARBA00023002"/>
    </source>
</evidence>
<dbReference type="PRINTS" id="PR00081">
    <property type="entry name" value="GDHRDH"/>
</dbReference>
<dbReference type="InterPro" id="IPR002347">
    <property type="entry name" value="SDR_fam"/>
</dbReference>
<protein>
    <submittedName>
        <fullName evidence="4">Short-chain dehydrogenase</fullName>
    </submittedName>
</protein>
<evidence type="ECO:0000313" key="5">
    <source>
        <dbReference type="Proteomes" id="UP000054197"/>
    </source>
</evidence>
<proteinExistence type="inferred from homology"/>
<organism evidence="4 5">
    <name type="scientific">Pseudomonas fluorescens ICMP 11288</name>
    <dbReference type="NCBI Taxonomy" id="1198309"/>
    <lineage>
        <taxon>Bacteria</taxon>
        <taxon>Pseudomonadati</taxon>
        <taxon>Pseudomonadota</taxon>
        <taxon>Gammaproteobacteria</taxon>
        <taxon>Pseudomonadales</taxon>
        <taxon>Pseudomonadaceae</taxon>
        <taxon>Pseudomonas</taxon>
    </lineage>
</organism>
<keyword evidence="2" id="KW-0560">Oxidoreductase</keyword>
<evidence type="ECO:0000259" key="3">
    <source>
        <dbReference type="SMART" id="SM00822"/>
    </source>
</evidence>
<feature type="domain" description="Ketoreductase" evidence="3">
    <location>
        <begin position="8"/>
        <end position="153"/>
    </location>
</feature>
<dbReference type="AlphaFoldDB" id="A0A0W0I0S9"/>
<evidence type="ECO:0000256" key="1">
    <source>
        <dbReference type="ARBA" id="ARBA00006484"/>
    </source>
</evidence>
<dbReference type="InterPro" id="IPR036291">
    <property type="entry name" value="NAD(P)-bd_dom_sf"/>
</dbReference>
<dbReference type="Gene3D" id="3.40.50.720">
    <property type="entry name" value="NAD(P)-binding Rossmann-like Domain"/>
    <property type="match status" value="1"/>
</dbReference>
<dbReference type="InterPro" id="IPR051122">
    <property type="entry name" value="SDR_DHRS6-like"/>
</dbReference>
<dbReference type="PANTHER" id="PTHR43477">
    <property type="entry name" value="DIHYDROANTICAPSIN 7-DEHYDROGENASE"/>
    <property type="match status" value="1"/>
</dbReference>
<gene>
    <name evidence="4" type="ORF">AO063_15560</name>
</gene>
<dbReference type="PANTHER" id="PTHR43477:SF1">
    <property type="entry name" value="DIHYDROANTICAPSIN 7-DEHYDROGENASE"/>
    <property type="match status" value="1"/>
</dbReference>
<dbReference type="Pfam" id="PF13561">
    <property type="entry name" value="adh_short_C2"/>
    <property type="match status" value="1"/>
</dbReference>
<dbReference type="InterPro" id="IPR057326">
    <property type="entry name" value="KR_dom"/>
</dbReference>
<dbReference type="GO" id="GO:0016491">
    <property type="term" value="F:oxidoreductase activity"/>
    <property type="evidence" value="ECO:0007669"/>
    <property type="project" value="UniProtKB-KW"/>
</dbReference>
<sequence length="236" mass="25010">MPTLERNTQVLVIGGSAGIGFAIAKLFHQQGATVTLAGRSAARLSQAAHDIGAEVATVPLDVTQPAELERFFARPTRWKHIIVTAASLTFGPVRSVALEDAQRIFDSKFWAAYHIARLAPFDEDGSLTLVSGRFAQRAGPQTALISAVNAGIEGFARGLASELSPVRVNVLSPGFVDTGMHPEALVQKMRQRSQSLPVKRIARPEDIASAALLLATNPMISGTVLAVDGGDTVSFT</sequence>
<evidence type="ECO:0000313" key="4">
    <source>
        <dbReference type="EMBL" id="KTB66460.1"/>
    </source>
</evidence>
<dbReference type="EMBL" id="LKEF01000014">
    <property type="protein sequence ID" value="KTB66460.1"/>
    <property type="molecule type" value="Genomic_DNA"/>
</dbReference>